<evidence type="ECO:0000313" key="2">
    <source>
        <dbReference type="EMBL" id="CAE4570883.1"/>
    </source>
</evidence>
<organism evidence="2">
    <name type="scientific">Alexandrium monilatum</name>
    <dbReference type="NCBI Taxonomy" id="311494"/>
    <lineage>
        <taxon>Eukaryota</taxon>
        <taxon>Sar</taxon>
        <taxon>Alveolata</taxon>
        <taxon>Dinophyceae</taxon>
        <taxon>Gonyaulacales</taxon>
        <taxon>Pyrocystaceae</taxon>
        <taxon>Alexandrium</taxon>
    </lineage>
</organism>
<reference evidence="2" key="1">
    <citation type="submission" date="2021-01" db="EMBL/GenBank/DDBJ databases">
        <authorList>
            <person name="Corre E."/>
            <person name="Pelletier E."/>
            <person name="Niang G."/>
            <person name="Scheremetjew M."/>
            <person name="Finn R."/>
            <person name="Kale V."/>
            <person name="Holt S."/>
            <person name="Cochrane G."/>
            <person name="Meng A."/>
            <person name="Brown T."/>
            <person name="Cohen L."/>
        </authorList>
    </citation>
    <scope>NUCLEOTIDE SEQUENCE</scope>
    <source>
        <strain evidence="2">CCMP3105</strain>
    </source>
</reference>
<dbReference type="AlphaFoldDB" id="A0A7S4Q310"/>
<feature type="region of interest" description="Disordered" evidence="1">
    <location>
        <begin position="51"/>
        <end position="106"/>
    </location>
</feature>
<proteinExistence type="predicted"/>
<sequence length="123" mass="12987">MRCYRGRVAQVYSCPSLEILSASMAFDGAFAFTSRLAESRYMAHPPAIATQKKALAQAQPHGALAAPGSPDKPKGGLAQGDPTPGGKADSPLLRSTPNSDGRGSLGSLRSLFRRAFLARHRCC</sequence>
<name>A0A7S4Q310_9DINO</name>
<dbReference type="EMBL" id="HBNR01015960">
    <property type="protein sequence ID" value="CAE4570883.1"/>
    <property type="molecule type" value="Transcribed_RNA"/>
</dbReference>
<evidence type="ECO:0000256" key="1">
    <source>
        <dbReference type="SAM" id="MobiDB-lite"/>
    </source>
</evidence>
<accession>A0A7S4Q310</accession>
<protein>
    <submittedName>
        <fullName evidence="2">Uncharacterized protein</fullName>
    </submittedName>
</protein>
<gene>
    <name evidence="2" type="ORF">AMON00008_LOCUS10502</name>
</gene>